<dbReference type="InterPro" id="IPR039420">
    <property type="entry name" value="WalR-like"/>
</dbReference>
<dbReference type="SMART" id="SM00448">
    <property type="entry name" value="REC"/>
    <property type="match status" value="1"/>
</dbReference>
<dbReference type="Pfam" id="PF00072">
    <property type="entry name" value="Response_reg"/>
    <property type="match status" value="1"/>
</dbReference>
<proteinExistence type="predicted"/>
<evidence type="ECO:0000256" key="1">
    <source>
        <dbReference type="ARBA" id="ARBA00022553"/>
    </source>
</evidence>
<dbReference type="GO" id="GO:0005829">
    <property type="term" value="C:cytosol"/>
    <property type="evidence" value="ECO:0007669"/>
    <property type="project" value="TreeGrafter"/>
</dbReference>
<dbReference type="GO" id="GO:0000156">
    <property type="term" value="F:phosphorelay response regulator activity"/>
    <property type="evidence" value="ECO:0007669"/>
    <property type="project" value="TreeGrafter"/>
</dbReference>
<evidence type="ECO:0000259" key="4">
    <source>
        <dbReference type="PROSITE" id="PS50110"/>
    </source>
</evidence>
<dbReference type="PANTHER" id="PTHR48111">
    <property type="entry name" value="REGULATOR OF RPOS"/>
    <property type="match status" value="1"/>
</dbReference>
<dbReference type="GO" id="GO:0006355">
    <property type="term" value="P:regulation of DNA-templated transcription"/>
    <property type="evidence" value="ECO:0007669"/>
    <property type="project" value="InterPro"/>
</dbReference>
<feature type="domain" description="OmpR/PhoB-type" evidence="5">
    <location>
        <begin position="134"/>
        <end position="231"/>
    </location>
</feature>
<dbReference type="GO" id="GO:0032993">
    <property type="term" value="C:protein-DNA complex"/>
    <property type="evidence" value="ECO:0007669"/>
    <property type="project" value="TreeGrafter"/>
</dbReference>
<dbReference type="SMART" id="SM00862">
    <property type="entry name" value="Trans_reg_C"/>
    <property type="match status" value="1"/>
</dbReference>
<dbReference type="InterPro" id="IPR016032">
    <property type="entry name" value="Sig_transdc_resp-reg_C-effctor"/>
</dbReference>
<dbReference type="InterPro" id="IPR036388">
    <property type="entry name" value="WH-like_DNA-bd_sf"/>
</dbReference>
<dbReference type="EMBL" id="UOEP01000130">
    <property type="protein sequence ID" value="VAW20847.1"/>
    <property type="molecule type" value="Genomic_DNA"/>
</dbReference>
<dbReference type="CDD" id="cd17574">
    <property type="entry name" value="REC_OmpR"/>
    <property type="match status" value="1"/>
</dbReference>
<sequence>MVEQNLNILLVEDDLNLGFLLAEFLEGRGFQVKLYRDGESALNGFKNSNFNFCIFDVMLPKLDGFSLAKRVKALNYNVPIIFLTAKSMKEDKLRGYNIGADDYITKPFDEDELLCRIQAIVNRVDFTGKGALALGVYKIGKYKFDFANHALIINGQTKRLTSREAEILRMLCTSKNKVVRREHLLIAIWGENDYFAGRSLDVFISKLRKYFADDPGIKIENITKVGFVLTC</sequence>
<name>A0A3B0U5G5_9ZZZZ</name>
<dbReference type="Gene3D" id="1.10.10.10">
    <property type="entry name" value="Winged helix-like DNA-binding domain superfamily/Winged helix DNA-binding domain"/>
    <property type="match status" value="1"/>
</dbReference>
<organism evidence="6">
    <name type="scientific">hydrothermal vent metagenome</name>
    <dbReference type="NCBI Taxonomy" id="652676"/>
    <lineage>
        <taxon>unclassified sequences</taxon>
        <taxon>metagenomes</taxon>
        <taxon>ecological metagenomes</taxon>
    </lineage>
</organism>
<dbReference type="SUPFAM" id="SSF46894">
    <property type="entry name" value="C-terminal effector domain of the bipartite response regulators"/>
    <property type="match status" value="1"/>
</dbReference>
<gene>
    <name evidence="6" type="ORF">MNBD_BACTEROID01-1550</name>
</gene>
<dbReference type="GO" id="GO:0000976">
    <property type="term" value="F:transcription cis-regulatory region binding"/>
    <property type="evidence" value="ECO:0007669"/>
    <property type="project" value="TreeGrafter"/>
</dbReference>
<dbReference type="SUPFAM" id="SSF52172">
    <property type="entry name" value="CheY-like"/>
    <property type="match status" value="1"/>
</dbReference>
<keyword evidence="2" id="KW-0902">Two-component regulatory system</keyword>
<dbReference type="Pfam" id="PF00486">
    <property type="entry name" value="Trans_reg_C"/>
    <property type="match status" value="1"/>
</dbReference>
<dbReference type="InterPro" id="IPR001867">
    <property type="entry name" value="OmpR/PhoB-type_DNA-bd"/>
</dbReference>
<accession>A0A3B0U5G5</accession>
<dbReference type="CDD" id="cd00383">
    <property type="entry name" value="trans_reg_C"/>
    <property type="match status" value="1"/>
</dbReference>
<reference evidence="6" key="1">
    <citation type="submission" date="2018-06" db="EMBL/GenBank/DDBJ databases">
        <authorList>
            <person name="Zhirakovskaya E."/>
        </authorList>
    </citation>
    <scope>NUCLEOTIDE SEQUENCE</scope>
</reference>
<dbReference type="Gene3D" id="3.40.50.2300">
    <property type="match status" value="1"/>
</dbReference>
<keyword evidence="3" id="KW-0238">DNA-binding</keyword>
<evidence type="ECO:0000259" key="5">
    <source>
        <dbReference type="PROSITE" id="PS51755"/>
    </source>
</evidence>
<dbReference type="InterPro" id="IPR001789">
    <property type="entry name" value="Sig_transdc_resp-reg_receiver"/>
</dbReference>
<evidence type="ECO:0000256" key="2">
    <source>
        <dbReference type="ARBA" id="ARBA00023012"/>
    </source>
</evidence>
<protein>
    <submittedName>
        <fullName evidence="6">Transcriptional regulatory protein rprY</fullName>
    </submittedName>
</protein>
<evidence type="ECO:0000313" key="6">
    <source>
        <dbReference type="EMBL" id="VAW20847.1"/>
    </source>
</evidence>
<dbReference type="InterPro" id="IPR011006">
    <property type="entry name" value="CheY-like_superfamily"/>
</dbReference>
<evidence type="ECO:0000256" key="3">
    <source>
        <dbReference type="ARBA" id="ARBA00023125"/>
    </source>
</evidence>
<dbReference type="PANTHER" id="PTHR48111:SF40">
    <property type="entry name" value="PHOSPHATE REGULON TRANSCRIPTIONAL REGULATORY PROTEIN PHOB"/>
    <property type="match status" value="1"/>
</dbReference>
<keyword evidence="1" id="KW-0597">Phosphoprotein</keyword>
<feature type="domain" description="Response regulatory" evidence="4">
    <location>
        <begin position="7"/>
        <end position="121"/>
    </location>
</feature>
<dbReference type="PROSITE" id="PS51755">
    <property type="entry name" value="OMPR_PHOB"/>
    <property type="match status" value="1"/>
</dbReference>
<dbReference type="Gene3D" id="6.10.250.690">
    <property type="match status" value="1"/>
</dbReference>
<dbReference type="AlphaFoldDB" id="A0A3B0U5G5"/>
<dbReference type="PROSITE" id="PS50110">
    <property type="entry name" value="RESPONSE_REGULATORY"/>
    <property type="match status" value="1"/>
</dbReference>